<keyword evidence="2 15" id="KW-0813">Transport</keyword>
<gene>
    <name evidence="15 18" type="primary">atpF</name>
    <name evidence="18" type="ORF">NFI95_08735</name>
</gene>
<keyword evidence="9 15" id="KW-0472">Membrane</keyword>
<feature type="coiled-coil region" evidence="17">
    <location>
        <begin position="44"/>
        <end position="111"/>
    </location>
</feature>
<dbReference type="RefSeq" id="WP_422864016.1">
    <property type="nucleotide sequence ID" value="NZ_JAMSKV010000006.1"/>
</dbReference>
<keyword evidence="19" id="KW-1185">Reference proteome</keyword>
<dbReference type="NCBIfam" id="TIGR01144">
    <property type="entry name" value="ATP_synt_b"/>
    <property type="match status" value="1"/>
</dbReference>
<evidence type="ECO:0000256" key="3">
    <source>
        <dbReference type="ARBA" id="ARBA00022475"/>
    </source>
</evidence>
<protein>
    <recommendedName>
        <fullName evidence="15">ATP synthase subunit b</fullName>
    </recommendedName>
    <alternativeName>
        <fullName evidence="15">ATP synthase F(0) sector subunit b</fullName>
    </alternativeName>
    <alternativeName>
        <fullName evidence="15">ATPase subunit I</fullName>
    </alternativeName>
    <alternativeName>
        <fullName evidence="15">F-type ATPase subunit b</fullName>
        <shortName evidence="15">F-ATPase subunit b</shortName>
    </alternativeName>
</protein>
<evidence type="ECO:0000313" key="18">
    <source>
        <dbReference type="EMBL" id="MCQ8278535.1"/>
    </source>
</evidence>
<organism evidence="18 19">
    <name type="scientific">Endosaccharibacter trunci</name>
    <dbReference type="NCBI Taxonomy" id="2812733"/>
    <lineage>
        <taxon>Bacteria</taxon>
        <taxon>Pseudomonadati</taxon>
        <taxon>Pseudomonadota</taxon>
        <taxon>Alphaproteobacteria</taxon>
        <taxon>Acetobacterales</taxon>
        <taxon>Acetobacteraceae</taxon>
        <taxon>Endosaccharibacter</taxon>
    </lineage>
</organism>
<evidence type="ECO:0000256" key="10">
    <source>
        <dbReference type="ARBA" id="ARBA00023310"/>
    </source>
</evidence>
<accession>A0ABT1W819</accession>
<keyword evidence="7 15" id="KW-1133">Transmembrane helix</keyword>
<comment type="caution">
    <text evidence="18">The sequence shown here is derived from an EMBL/GenBank/DDBJ whole genome shotgun (WGS) entry which is preliminary data.</text>
</comment>
<feature type="transmembrane region" description="Helical" evidence="15">
    <location>
        <begin position="12"/>
        <end position="30"/>
    </location>
</feature>
<evidence type="ECO:0000256" key="7">
    <source>
        <dbReference type="ARBA" id="ARBA00022989"/>
    </source>
</evidence>
<dbReference type="CDD" id="cd06503">
    <property type="entry name" value="ATP-synt_Fo_b"/>
    <property type="match status" value="1"/>
</dbReference>
<comment type="function">
    <text evidence="12">Component of the F(0) channel, it forms part of the peripheral stalk, linking F(1) to F(0). The b'-subunit is a diverged and duplicated form of b found in plants and photosynthetic bacteria.</text>
</comment>
<dbReference type="Proteomes" id="UP001524587">
    <property type="component" value="Unassembled WGS sequence"/>
</dbReference>
<dbReference type="PANTHER" id="PTHR33445">
    <property type="entry name" value="ATP SYNTHASE SUBUNIT B', CHLOROPLASTIC"/>
    <property type="match status" value="1"/>
</dbReference>
<keyword evidence="6 15" id="KW-0375">Hydrogen ion transport</keyword>
<evidence type="ECO:0000256" key="11">
    <source>
        <dbReference type="ARBA" id="ARBA00025198"/>
    </source>
</evidence>
<evidence type="ECO:0000313" key="19">
    <source>
        <dbReference type="Proteomes" id="UP001524587"/>
    </source>
</evidence>
<evidence type="ECO:0000256" key="9">
    <source>
        <dbReference type="ARBA" id="ARBA00023136"/>
    </source>
</evidence>
<comment type="subunit">
    <text evidence="13">F-type ATPases have 2 components, F(1) - the catalytic core - and F(0) - the membrane proton channel. F(1) has five subunits: alpha(3), beta(3), gamma(1), delta(1), epsilon(1). F(0) has four main subunits: a(1), b(2) and c(10-14). The alpha and beta chains form an alternating ring which encloses part of the gamma chain. F(1) is attached to F(0) by a central stalk formed by the gamma and epsilon chains, while a peripheral stalk is formed by the delta and b chains.</text>
</comment>
<comment type="subcellular location">
    <subcellularLocation>
        <location evidence="15">Cell membrane</location>
        <topology evidence="15">Single-pass membrane protein</topology>
    </subcellularLocation>
    <subcellularLocation>
        <location evidence="14">Endomembrane system</location>
        <topology evidence="14">Single-pass membrane protein</topology>
    </subcellularLocation>
</comment>
<keyword evidence="10 15" id="KW-0066">ATP synthesis</keyword>
<dbReference type="InterPro" id="IPR005864">
    <property type="entry name" value="ATP_synth_F0_bsu_bac"/>
</dbReference>
<evidence type="ECO:0000256" key="8">
    <source>
        <dbReference type="ARBA" id="ARBA00023065"/>
    </source>
</evidence>
<comment type="function">
    <text evidence="11 15">F(1)F(0) ATP synthase produces ATP from ADP in the presence of a proton or sodium gradient. F-type ATPases consist of two structural domains, F(1) containing the extramembraneous catalytic core and F(0) containing the membrane proton channel, linked together by a central stalk and a peripheral stalk. During catalysis, ATP synthesis in the catalytic domain of F(1) is coupled via a rotary mechanism of the central stalk subunits to proton translocation.</text>
</comment>
<evidence type="ECO:0000256" key="5">
    <source>
        <dbReference type="ARBA" id="ARBA00022692"/>
    </source>
</evidence>
<comment type="subunit">
    <text evidence="15">F-type ATPases have 2 components, F(1) - the catalytic core - and F(0) - the membrane proton channel. F(1) has five subunits: alpha(3), beta(3), gamma(1), delta(1), epsilon(1). F(0) has three main subunits: a(1), b(2) and c(10-14). The alpha and beta chains form an alternating ring which encloses part of the gamma chain. F(1) is attached to F(0) by a central stalk formed by the gamma and epsilon chains, while a peripheral stalk is formed by the delta and b chains.</text>
</comment>
<dbReference type="HAMAP" id="MF_01398">
    <property type="entry name" value="ATP_synth_b_bprime"/>
    <property type="match status" value="1"/>
</dbReference>
<dbReference type="Pfam" id="PF00430">
    <property type="entry name" value="ATP-synt_B"/>
    <property type="match status" value="1"/>
</dbReference>
<evidence type="ECO:0000256" key="16">
    <source>
        <dbReference type="RuleBase" id="RU003848"/>
    </source>
</evidence>
<evidence type="ECO:0000256" key="15">
    <source>
        <dbReference type="HAMAP-Rule" id="MF_01398"/>
    </source>
</evidence>
<evidence type="ECO:0000256" key="17">
    <source>
        <dbReference type="SAM" id="Coils"/>
    </source>
</evidence>
<dbReference type="InterPro" id="IPR050059">
    <property type="entry name" value="ATP_synthase_B_chain"/>
</dbReference>
<dbReference type="InterPro" id="IPR002146">
    <property type="entry name" value="ATP_synth_b/b'su_bac/chlpt"/>
</dbReference>
<keyword evidence="3 15" id="KW-1003">Cell membrane</keyword>
<proteinExistence type="inferred from homology"/>
<keyword evidence="5 15" id="KW-0812">Transmembrane</keyword>
<keyword evidence="17" id="KW-0175">Coiled coil</keyword>
<evidence type="ECO:0000256" key="6">
    <source>
        <dbReference type="ARBA" id="ARBA00022781"/>
    </source>
</evidence>
<keyword evidence="8 15" id="KW-0406">Ion transport</keyword>
<evidence type="ECO:0000256" key="13">
    <source>
        <dbReference type="ARBA" id="ARBA00026054"/>
    </source>
</evidence>
<dbReference type="PANTHER" id="PTHR33445:SF1">
    <property type="entry name" value="ATP SYNTHASE SUBUNIT B"/>
    <property type="match status" value="1"/>
</dbReference>
<keyword evidence="4 15" id="KW-0138">CF(0)</keyword>
<sequence>MDFQTLLHEPLFWYTVSFVLFFVLFGRRIWRPLAAMLDRRAAHIRAELEGAARLRREAEQMLEEARAEREAALADARAMIENARAESVRIAEAARREAEQTAQRRERMAKDRIAASERAAVNEVRAAAAEIAAEAARAVVAESLGAQTDAGLIDRAIGNLPASFAKRVAA</sequence>
<evidence type="ECO:0000256" key="1">
    <source>
        <dbReference type="ARBA" id="ARBA00005513"/>
    </source>
</evidence>
<evidence type="ECO:0000256" key="12">
    <source>
        <dbReference type="ARBA" id="ARBA00025614"/>
    </source>
</evidence>
<dbReference type="EMBL" id="JAMSKV010000006">
    <property type="protein sequence ID" value="MCQ8278535.1"/>
    <property type="molecule type" value="Genomic_DNA"/>
</dbReference>
<name>A0ABT1W819_9PROT</name>
<evidence type="ECO:0000256" key="2">
    <source>
        <dbReference type="ARBA" id="ARBA00022448"/>
    </source>
</evidence>
<evidence type="ECO:0000256" key="14">
    <source>
        <dbReference type="ARBA" id="ARBA00037847"/>
    </source>
</evidence>
<evidence type="ECO:0000256" key="4">
    <source>
        <dbReference type="ARBA" id="ARBA00022547"/>
    </source>
</evidence>
<comment type="similarity">
    <text evidence="1 15 16">Belongs to the ATPase B chain family.</text>
</comment>
<reference evidence="18 19" key="1">
    <citation type="submission" date="2022-06" db="EMBL/GenBank/DDBJ databases">
        <title>Endosaccharibacter gen. nov., sp. nov., endophytic bacteria isolated from sugarcane.</title>
        <authorList>
            <person name="Pitiwittayakul N."/>
            <person name="Yukphan P."/>
            <person name="Charoenyingcharoen P."/>
            <person name="Tanasupawat S."/>
        </authorList>
    </citation>
    <scope>NUCLEOTIDE SEQUENCE [LARGE SCALE GENOMIC DNA]</scope>
    <source>
        <strain evidence="18 19">KSS8</strain>
    </source>
</reference>